<dbReference type="SMART" id="SM00490">
    <property type="entry name" value="HELICc"/>
    <property type="match status" value="1"/>
</dbReference>
<sequence>MSSASNPDPNPVPVTWSYPEALPVSQARKEILAALKAHQVIIVCGATGSGKSTQLPKFCLEVGRGCAGQIAHTQPRRLAARALAERVAEEIGEEVGQTVGWQVRFKNVTSAQTRVKLLTDGVLLNELRHDRRLSRYDTIIIDEAHERSLNIDFLLGYLRQLAAQRPDLKIIITSATLDAEKFSRHFDNAPVIEVPGKSHPIELRYAPPDDEDLTEAIAQQVSSLWRGDGGDILVFLPGEREIRDTATHLERHPRLAKWPDKQILPLFARQGSAGQQKIFHPGKQRRVVLATNVAETSLTVPGIRHVIDTGLARISRYNPRSKIQNLQIEAIAQANADQRKGRCGRTAPGVCVRLYDADEFEARPRYTEAEILRTNLASVLLQMADLGLGDPADFPFIDPPHQRYLNDARRLLDQLQALRSDGRLTRSGRRIARLPVDPRLGRILLEAERNHCVADVLPIVAALSMQDPRERDPEKRERSDQAQREFVDKSSDFLTLLNLWHCAEQARKDMSNAEFKRWCKSHYLHTRRMQEWRDLVRQIGNDLSRSNTGKDNPQAATQQSADPSRIHQSLLCGLLDHIGQHDENGDFRGPRGARWRIHPESVLGKRRPNWMAAAEIVSTRRVYARTVAQVQPEWIEKAAAHLIQKQALEPQWDKQRGEVMAREQVSLFGLILTADRRVAYASHDRAHARQLFILHALIEGQWGRRDAPAFLKANQSLAKRLQSEENKLRRRGIVRADDEIMAWYDARLPSEVVNRQDLIRQLDDALDQRLRMSEADLRNAQQDDLSEAFPSRLSMHGHHLKIQYVFAPGNEDDGVNLDVPVAQLNQLDPQRLDWLVPGLLGDKIEQLIKGLPKAQRRKFVPASQTVEQCLASLTFAQGDFYTALARQLQRHCGEPSPTEHDLRAIALPDRLHMRIRLRNNNGGQLAAGRDLQALRETLGSQAKTAFKAHHDDRWSAQGLTRWTEPLPETLPNSIDIDGGLRAFPRLRDDTDSVALQLFDDAEEARCQHREGLLRLMLLSQHKSLQQRVKSLPQRQTIVLRLSALPQAEAAEQHLIDLLAPTHRHGDVLVSLAARVVRDTQLDEQILSRAQFEQAISQTQALAEQLQRQWQAMTRVAENWAQWVSCEKPAKGDAAAQDIDEQLIWLLSPGWLERTPDIADLSRYLQALCLRAERWRHQPADDRSRQMLITPHWQRAKEAFSRCAQRRQRAPDALVSYRWMIEEYRVSVFAQTLKTRQKVSEKRLEQAWRELKPLIERL</sequence>
<dbReference type="InterPro" id="IPR003593">
    <property type="entry name" value="AAA+_ATPase"/>
</dbReference>
<dbReference type="PROSITE" id="PS51194">
    <property type="entry name" value="HELICASE_CTER"/>
    <property type="match status" value="1"/>
</dbReference>
<dbReference type="InterPro" id="IPR014001">
    <property type="entry name" value="Helicase_ATP-bd"/>
</dbReference>
<evidence type="ECO:0000256" key="5">
    <source>
        <dbReference type="SAM" id="MobiDB-lite"/>
    </source>
</evidence>
<dbReference type="GO" id="GO:0016787">
    <property type="term" value="F:hydrolase activity"/>
    <property type="evidence" value="ECO:0007669"/>
    <property type="project" value="UniProtKB-KW"/>
</dbReference>
<dbReference type="InterPro" id="IPR010222">
    <property type="entry name" value="RNA_helicase_HrpA"/>
</dbReference>
<dbReference type="FunFam" id="3.40.50.300:FF:001922">
    <property type="entry name" value="DEAH (Asp-Glu-Ala-His) box polypeptide 29"/>
    <property type="match status" value="1"/>
</dbReference>
<dbReference type="NCBIfam" id="TIGR01967">
    <property type="entry name" value="DEAH_box_HrpA"/>
    <property type="match status" value="1"/>
</dbReference>
<dbReference type="SMART" id="SM00847">
    <property type="entry name" value="HA2"/>
    <property type="match status" value="1"/>
</dbReference>
<dbReference type="Pfam" id="PF00270">
    <property type="entry name" value="DEAD"/>
    <property type="match status" value="1"/>
</dbReference>
<dbReference type="Pfam" id="PF00271">
    <property type="entry name" value="Helicase_C"/>
    <property type="match status" value="1"/>
</dbReference>
<keyword evidence="1" id="KW-0547">Nucleotide-binding</keyword>
<dbReference type="AlphaFoldDB" id="A0A1Y1SBL4"/>
<feature type="compositionally biased region" description="Polar residues" evidence="5">
    <location>
        <begin position="542"/>
        <end position="562"/>
    </location>
</feature>
<evidence type="ECO:0000259" key="6">
    <source>
        <dbReference type="PROSITE" id="PS51192"/>
    </source>
</evidence>
<dbReference type="FunFam" id="1.20.120.1080:FF:000005">
    <property type="entry name" value="ATP-dependent helicase HrpA"/>
    <property type="match status" value="1"/>
</dbReference>
<reference evidence="8 9" key="1">
    <citation type="submission" date="2013-04" db="EMBL/GenBank/DDBJ databases">
        <title>Oceanococcus atlanticus 22II-S10r2 Genome Sequencing.</title>
        <authorList>
            <person name="Lai Q."/>
            <person name="Li G."/>
            <person name="Shao Z."/>
        </authorList>
    </citation>
    <scope>NUCLEOTIDE SEQUENCE [LARGE SCALE GENOMIC DNA]</scope>
    <source>
        <strain evidence="8 9">22II-S10r2</strain>
    </source>
</reference>
<dbReference type="Proteomes" id="UP000192342">
    <property type="component" value="Unassembled WGS sequence"/>
</dbReference>
<dbReference type="Pfam" id="PF04408">
    <property type="entry name" value="WHD_HA2"/>
    <property type="match status" value="1"/>
</dbReference>
<keyword evidence="3 8" id="KW-0347">Helicase</keyword>
<dbReference type="Pfam" id="PF11898">
    <property type="entry name" value="DUF3418"/>
    <property type="match status" value="1"/>
</dbReference>
<dbReference type="PROSITE" id="PS51192">
    <property type="entry name" value="HELICASE_ATP_BIND_1"/>
    <property type="match status" value="1"/>
</dbReference>
<evidence type="ECO:0000313" key="9">
    <source>
        <dbReference type="Proteomes" id="UP000192342"/>
    </source>
</evidence>
<dbReference type="Pfam" id="PF07717">
    <property type="entry name" value="OB_NTP_bind"/>
    <property type="match status" value="1"/>
</dbReference>
<evidence type="ECO:0000313" key="8">
    <source>
        <dbReference type="EMBL" id="ORE86011.1"/>
    </source>
</evidence>
<feature type="region of interest" description="Disordered" evidence="5">
    <location>
        <begin position="542"/>
        <end position="563"/>
    </location>
</feature>
<dbReference type="GO" id="GO:0003723">
    <property type="term" value="F:RNA binding"/>
    <property type="evidence" value="ECO:0007669"/>
    <property type="project" value="TreeGrafter"/>
</dbReference>
<feature type="domain" description="Helicase ATP-binding" evidence="6">
    <location>
        <begin position="32"/>
        <end position="195"/>
    </location>
</feature>
<dbReference type="InterPro" id="IPR011709">
    <property type="entry name" value="DEAD-box_helicase_OB_fold"/>
</dbReference>
<evidence type="ECO:0000256" key="1">
    <source>
        <dbReference type="ARBA" id="ARBA00022741"/>
    </source>
</evidence>
<proteinExistence type="predicted"/>
<dbReference type="SUPFAM" id="SSF52540">
    <property type="entry name" value="P-loop containing nucleoside triphosphate hydrolases"/>
    <property type="match status" value="1"/>
</dbReference>
<dbReference type="SMART" id="SM00487">
    <property type="entry name" value="DEXDc"/>
    <property type="match status" value="1"/>
</dbReference>
<dbReference type="STRING" id="1317117.ATO7_11978"/>
<gene>
    <name evidence="8" type="ORF">ATO7_11978</name>
</gene>
<keyword evidence="9" id="KW-1185">Reference proteome</keyword>
<dbReference type="OrthoDB" id="9805617at2"/>
<protein>
    <submittedName>
        <fullName evidence="8">ATP-dependent helicase HrpA</fullName>
    </submittedName>
</protein>
<dbReference type="InterPro" id="IPR024590">
    <property type="entry name" value="HrpA_C"/>
</dbReference>
<comment type="caution">
    <text evidence="8">The sequence shown here is derived from an EMBL/GenBank/DDBJ whole genome shotgun (WGS) entry which is preliminary data.</text>
</comment>
<dbReference type="Pfam" id="PF21010">
    <property type="entry name" value="HA2_C"/>
    <property type="match status" value="1"/>
</dbReference>
<accession>A0A1Y1SBL4</accession>
<dbReference type="CDD" id="cd18791">
    <property type="entry name" value="SF2_C_RHA"/>
    <property type="match status" value="1"/>
</dbReference>
<organism evidence="8 9">
    <name type="scientific">Oceanococcus atlanticus</name>
    <dbReference type="NCBI Taxonomy" id="1317117"/>
    <lineage>
        <taxon>Bacteria</taxon>
        <taxon>Pseudomonadati</taxon>
        <taxon>Pseudomonadota</taxon>
        <taxon>Gammaproteobacteria</taxon>
        <taxon>Chromatiales</taxon>
        <taxon>Oceanococcaceae</taxon>
        <taxon>Oceanococcus</taxon>
    </lineage>
</organism>
<keyword evidence="4" id="KW-0067">ATP-binding</keyword>
<keyword evidence="2" id="KW-0378">Hydrolase</keyword>
<feature type="region of interest" description="Disordered" evidence="5">
    <location>
        <begin position="465"/>
        <end position="484"/>
    </location>
</feature>
<evidence type="ECO:0000259" key="7">
    <source>
        <dbReference type="PROSITE" id="PS51194"/>
    </source>
</evidence>
<dbReference type="InterPro" id="IPR027417">
    <property type="entry name" value="P-loop_NTPase"/>
</dbReference>
<evidence type="ECO:0000256" key="2">
    <source>
        <dbReference type="ARBA" id="ARBA00022801"/>
    </source>
</evidence>
<dbReference type="RefSeq" id="WP_083562038.1">
    <property type="nucleotide sequence ID" value="NZ_AQQV01000003.1"/>
</dbReference>
<feature type="domain" description="Helicase C-terminal" evidence="7">
    <location>
        <begin position="209"/>
        <end position="387"/>
    </location>
</feature>
<dbReference type="InterPro" id="IPR007502">
    <property type="entry name" value="Helicase-assoc_dom"/>
</dbReference>
<feature type="compositionally biased region" description="Basic and acidic residues" evidence="5">
    <location>
        <begin position="467"/>
        <end position="484"/>
    </location>
</feature>
<dbReference type="EMBL" id="AQQV01000003">
    <property type="protein sequence ID" value="ORE86011.1"/>
    <property type="molecule type" value="Genomic_DNA"/>
</dbReference>
<name>A0A1Y1SBL4_9GAMM</name>
<dbReference type="InterPro" id="IPR048333">
    <property type="entry name" value="HA2_WH"/>
</dbReference>
<evidence type="ECO:0000256" key="4">
    <source>
        <dbReference type="ARBA" id="ARBA00022840"/>
    </source>
</evidence>
<dbReference type="GO" id="GO:0003724">
    <property type="term" value="F:RNA helicase activity"/>
    <property type="evidence" value="ECO:0007669"/>
    <property type="project" value="InterPro"/>
</dbReference>
<dbReference type="SMART" id="SM00382">
    <property type="entry name" value="AAA"/>
    <property type="match status" value="1"/>
</dbReference>
<dbReference type="PANTHER" id="PTHR18934:SF99">
    <property type="entry name" value="ATP-DEPENDENT RNA HELICASE DHX37-RELATED"/>
    <property type="match status" value="1"/>
</dbReference>
<dbReference type="InterPro" id="IPR001650">
    <property type="entry name" value="Helicase_C-like"/>
</dbReference>
<dbReference type="PANTHER" id="PTHR18934">
    <property type="entry name" value="ATP-DEPENDENT RNA HELICASE"/>
    <property type="match status" value="1"/>
</dbReference>
<dbReference type="InterPro" id="IPR011545">
    <property type="entry name" value="DEAD/DEAH_box_helicase_dom"/>
</dbReference>
<dbReference type="Gene3D" id="3.40.50.300">
    <property type="entry name" value="P-loop containing nucleotide triphosphate hydrolases"/>
    <property type="match status" value="2"/>
</dbReference>
<dbReference type="Gene3D" id="1.20.120.1080">
    <property type="match status" value="1"/>
</dbReference>
<evidence type="ECO:0000256" key="3">
    <source>
        <dbReference type="ARBA" id="ARBA00022806"/>
    </source>
</evidence>
<dbReference type="GO" id="GO:0005524">
    <property type="term" value="F:ATP binding"/>
    <property type="evidence" value="ECO:0007669"/>
    <property type="project" value="UniProtKB-KW"/>
</dbReference>